<evidence type="ECO:0000313" key="7">
    <source>
        <dbReference type="EMBL" id="KAF6004059.1"/>
    </source>
</evidence>
<dbReference type="GO" id="GO:0009086">
    <property type="term" value="P:methionine biosynthetic process"/>
    <property type="evidence" value="ECO:0007669"/>
    <property type="project" value="InterPro"/>
</dbReference>
<evidence type="ECO:0000256" key="4">
    <source>
        <dbReference type="ARBA" id="ARBA00022833"/>
    </source>
</evidence>
<evidence type="ECO:0000256" key="1">
    <source>
        <dbReference type="ARBA" id="ARBA00022603"/>
    </source>
</evidence>
<dbReference type="AlphaFoldDB" id="A0A7J7IMX2"/>
<gene>
    <name evidence="7" type="primary">HMT3</name>
    <name evidence="7" type="ORF">F1559_000947</name>
</gene>
<dbReference type="PANTHER" id="PTHR46015">
    <property type="entry name" value="ZGC:172121"/>
    <property type="match status" value="1"/>
</dbReference>
<feature type="binding site" evidence="5">
    <location>
        <position position="283"/>
    </location>
    <ligand>
        <name>Zn(2+)</name>
        <dbReference type="ChEBI" id="CHEBI:29105"/>
    </ligand>
</feature>
<keyword evidence="4 5" id="KW-0862">Zinc</keyword>
<evidence type="ECO:0000259" key="6">
    <source>
        <dbReference type="PROSITE" id="PS50970"/>
    </source>
</evidence>
<evidence type="ECO:0000256" key="5">
    <source>
        <dbReference type="PROSITE-ProRule" id="PRU00333"/>
    </source>
</evidence>
<dbReference type="OrthoDB" id="261426at2759"/>
<dbReference type="PROSITE" id="PS50970">
    <property type="entry name" value="HCY"/>
    <property type="match status" value="1"/>
</dbReference>
<protein>
    <submittedName>
        <fullName evidence="7">Catalyzes methyl transfer from S-methylmethionine (SMM) to adenosyl-L-homocysteine (AdoMet)</fullName>
    </submittedName>
</protein>
<feature type="binding site" evidence="5">
    <location>
        <position position="382"/>
    </location>
    <ligand>
        <name>Zn(2+)</name>
        <dbReference type="ChEBI" id="CHEBI:29105"/>
    </ligand>
</feature>
<keyword evidence="2 5" id="KW-0808">Transferase</keyword>
<reference evidence="7 8" key="1">
    <citation type="journal article" date="2020" name="J. Phycol.">
        <title>Comparative genome analysis reveals Cyanidiococcus gen. nov., a new extremophilic red algal genus sister to Cyanidioschyzon (Cyanidioschyzonaceae, Rhodophyta).</title>
        <authorList>
            <person name="Liu S.-L."/>
            <person name="Chiang Y.-R."/>
            <person name="Yoon H.S."/>
            <person name="Fu H.-Y."/>
        </authorList>
    </citation>
    <scope>NUCLEOTIDE SEQUENCE [LARGE SCALE GENOMIC DNA]</scope>
    <source>
        <strain evidence="7 8">THAL066</strain>
    </source>
</reference>
<organism evidence="7 8">
    <name type="scientific">Cyanidiococcus yangmingshanensis</name>
    <dbReference type="NCBI Taxonomy" id="2690220"/>
    <lineage>
        <taxon>Eukaryota</taxon>
        <taxon>Rhodophyta</taxon>
        <taxon>Bangiophyceae</taxon>
        <taxon>Cyanidiales</taxon>
        <taxon>Cyanidiaceae</taxon>
        <taxon>Cyanidiococcus</taxon>
    </lineage>
</organism>
<dbReference type="InterPro" id="IPR036589">
    <property type="entry name" value="HCY_dom_sf"/>
</dbReference>
<comment type="cofactor">
    <cofactor evidence="5">
        <name>Zn(2+)</name>
        <dbReference type="ChEBI" id="CHEBI:29105"/>
    </cofactor>
</comment>
<name>A0A7J7IMX2_9RHOD</name>
<feature type="binding site" evidence="5">
    <location>
        <position position="383"/>
    </location>
    <ligand>
        <name>Zn(2+)</name>
        <dbReference type="ChEBI" id="CHEBI:29105"/>
    </ligand>
</feature>
<keyword evidence="8" id="KW-1185">Reference proteome</keyword>
<dbReference type="EMBL" id="VWRR01000004">
    <property type="protein sequence ID" value="KAF6004059.1"/>
    <property type="molecule type" value="Genomic_DNA"/>
</dbReference>
<dbReference type="GO" id="GO:0033528">
    <property type="term" value="P:S-methylmethionine cycle"/>
    <property type="evidence" value="ECO:0007669"/>
    <property type="project" value="TreeGrafter"/>
</dbReference>
<dbReference type="GO" id="GO:0008898">
    <property type="term" value="F:S-adenosylmethionine-homocysteine S-methyltransferase activity"/>
    <property type="evidence" value="ECO:0007669"/>
    <property type="project" value="TreeGrafter"/>
</dbReference>
<proteinExistence type="predicted"/>
<dbReference type="SUPFAM" id="SSF82282">
    <property type="entry name" value="Homocysteine S-methyltransferase"/>
    <property type="match status" value="1"/>
</dbReference>
<dbReference type="PANTHER" id="PTHR46015:SF1">
    <property type="entry name" value="HOMOCYSTEINE S-METHYLTRANSFERASE-LIKE ISOFORM 1"/>
    <property type="match status" value="1"/>
</dbReference>
<feature type="domain" description="Hcy-binding" evidence="6">
    <location>
        <begin position="21"/>
        <end position="397"/>
    </location>
</feature>
<dbReference type="InterPro" id="IPR017226">
    <property type="entry name" value="BHMT-like"/>
</dbReference>
<dbReference type="GO" id="GO:0032259">
    <property type="term" value="P:methylation"/>
    <property type="evidence" value="ECO:0007669"/>
    <property type="project" value="UniProtKB-KW"/>
</dbReference>
<dbReference type="PIRSF" id="PIRSF037505">
    <property type="entry name" value="Betaine_HMT"/>
    <property type="match status" value="1"/>
</dbReference>
<evidence type="ECO:0000256" key="3">
    <source>
        <dbReference type="ARBA" id="ARBA00022723"/>
    </source>
</evidence>
<dbReference type="Pfam" id="PF02574">
    <property type="entry name" value="S-methyl_trans"/>
    <property type="match status" value="1"/>
</dbReference>
<dbReference type="InterPro" id="IPR051486">
    <property type="entry name" value="Hcy_S-methyltransferase"/>
</dbReference>
<comment type="caution">
    <text evidence="7">The sequence shown here is derived from an EMBL/GenBank/DDBJ whole genome shotgun (WGS) entry which is preliminary data.</text>
</comment>
<sequence length="399" mass="43266">MRSESMKVPLRRQAVLDRVAVLRSRTGRRYPCAVLDGGFATELERMGHDLSAGATGGEWSAAIVRTAPDDVQRVHERFLEAGADILTCATYQASTETIPAAVKLLGQAIDRMGIDTSTVLRAASLGPLAASLGDGREYRGYADTSVFANGTEAARCEFRRFHETRLRQCLPFLEETSSEMDRFESGAVSALDLVLFETIPDAVEAETITLMMTHEPAFENIPWAISLQCRPPQTGLEATTPSEPQLAGGGPVSSVVDRLLSLGFGRNSESDTHNGPLFIGFNCCPPSLIRPILESLHRCIHPLARQLTQPRSPVAMRNDASTVAVSSFAGWAVYPNSGEVWDPSTKRWGRPASAALDPSQESFWQHHVPEWCVLGASIIGGCCRVGPEAIRALTRVVHG</sequence>
<evidence type="ECO:0000256" key="2">
    <source>
        <dbReference type="ARBA" id="ARBA00022679"/>
    </source>
</evidence>
<keyword evidence="1 5" id="KW-0489">Methyltransferase</keyword>
<dbReference type="Gene3D" id="3.20.20.330">
    <property type="entry name" value="Homocysteine-binding-like domain"/>
    <property type="match status" value="1"/>
</dbReference>
<evidence type="ECO:0000313" key="8">
    <source>
        <dbReference type="Proteomes" id="UP000530660"/>
    </source>
</evidence>
<dbReference type="InterPro" id="IPR003726">
    <property type="entry name" value="HCY_dom"/>
</dbReference>
<dbReference type="Proteomes" id="UP000530660">
    <property type="component" value="Unassembled WGS sequence"/>
</dbReference>
<dbReference type="GO" id="GO:0008270">
    <property type="term" value="F:zinc ion binding"/>
    <property type="evidence" value="ECO:0007669"/>
    <property type="project" value="InterPro"/>
</dbReference>
<accession>A0A7J7IMX2</accession>
<keyword evidence="3 5" id="KW-0479">Metal-binding</keyword>